<organism evidence="4 5">
    <name type="scientific">Leucobacter muris</name>
    <dbReference type="NCBI Taxonomy" id="1935379"/>
    <lineage>
        <taxon>Bacteria</taxon>
        <taxon>Bacillati</taxon>
        <taxon>Actinomycetota</taxon>
        <taxon>Actinomycetes</taxon>
        <taxon>Micrococcales</taxon>
        <taxon>Microbacteriaceae</taxon>
        <taxon>Leucobacter</taxon>
    </lineage>
</organism>
<dbReference type="InterPro" id="IPR015797">
    <property type="entry name" value="NUDIX_hydrolase-like_dom_sf"/>
</dbReference>
<evidence type="ECO:0000259" key="3">
    <source>
        <dbReference type="PROSITE" id="PS51462"/>
    </source>
</evidence>
<evidence type="ECO:0000256" key="1">
    <source>
        <dbReference type="ARBA" id="ARBA00022801"/>
    </source>
</evidence>
<dbReference type="CDD" id="cd03673">
    <property type="entry name" value="NUDIX_Ap6A_hydrolase"/>
    <property type="match status" value="1"/>
</dbReference>
<dbReference type="PANTHER" id="PTHR21340">
    <property type="entry name" value="DIADENOSINE 5,5-P1,P4-TETRAPHOSPHATE PYROPHOSPHOHYDROLASE MUTT"/>
    <property type="match status" value="1"/>
</dbReference>
<dbReference type="PROSITE" id="PS51462">
    <property type="entry name" value="NUDIX"/>
    <property type="match status" value="1"/>
</dbReference>
<keyword evidence="1 4" id="KW-0378">Hydrolase</keyword>
<dbReference type="InterPro" id="IPR051325">
    <property type="entry name" value="Nudix_hydrolase_domain"/>
</dbReference>
<feature type="domain" description="Nudix hydrolase" evidence="3">
    <location>
        <begin position="24"/>
        <end position="161"/>
    </location>
</feature>
<dbReference type="CDD" id="cd07040">
    <property type="entry name" value="HP"/>
    <property type="match status" value="1"/>
</dbReference>
<reference evidence="4 5" key="1">
    <citation type="submission" date="2019-01" db="EMBL/GenBank/DDBJ databases">
        <title>Leucobacter muris sp. nov. isolated from the nose of a laboratory mouse.</title>
        <authorList>
            <person name="Benga L."/>
            <person name="Sproeer C."/>
            <person name="Schumann P."/>
            <person name="Verbarg S."/>
            <person name="Bunk B."/>
            <person name="Engelhardt E."/>
            <person name="Benten P.M."/>
            <person name="Sager M."/>
        </authorList>
    </citation>
    <scope>NUCLEOTIDE SEQUENCE [LARGE SCALE GENOMIC DNA]</scope>
    <source>
        <strain evidence="4 5">DSM 101948</strain>
    </source>
</reference>
<evidence type="ECO:0000313" key="4">
    <source>
        <dbReference type="EMBL" id="QAB16962.1"/>
    </source>
</evidence>
<proteinExistence type="predicted"/>
<dbReference type="SUPFAM" id="SSF53254">
    <property type="entry name" value="Phosphoglycerate mutase-like"/>
    <property type="match status" value="1"/>
</dbReference>
<dbReference type="InterPro" id="IPR029033">
    <property type="entry name" value="His_PPase_superfam"/>
</dbReference>
<gene>
    <name evidence="4" type="ORF">Leucomu_02630</name>
</gene>
<dbReference type="PROSITE" id="PS00893">
    <property type="entry name" value="NUDIX_BOX"/>
    <property type="match status" value="1"/>
</dbReference>
<dbReference type="SUPFAM" id="SSF55811">
    <property type="entry name" value="Nudix"/>
    <property type="match status" value="1"/>
</dbReference>
<dbReference type="InterPro" id="IPR000086">
    <property type="entry name" value="NUDIX_hydrolase_dom"/>
</dbReference>
<evidence type="ECO:0000313" key="5">
    <source>
        <dbReference type="Proteomes" id="UP000285768"/>
    </source>
</evidence>
<name>A0ABX5QD28_9MICO</name>
<dbReference type="Pfam" id="PF00293">
    <property type="entry name" value="NUDIX"/>
    <property type="match status" value="1"/>
</dbReference>
<dbReference type="Pfam" id="PF00300">
    <property type="entry name" value="His_Phos_1"/>
    <property type="match status" value="1"/>
</dbReference>
<feature type="region of interest" description="Disordered" evidence="2">
    <location>
        <begin position="1"/>
        <end position="22"/>
    </location>
</feature>
<dbReference type="Proteomes" id="UP000285768">
    <property type="component" value="Chromosome"/>
</dbReference>
<dbReference type="PANTHER" id="PTHR21340:SF0">
    <property type="entry name" value="BIS(5'-NUCLEOSYL)-TETRAPHOSPHATASE [ASYMMETRICAL]"/>
    <property type="match status" value="1"/>
</dbReference>
<dbReference type="GO" id="GO:0016787">
    <property type="term" value="F:hydrolase activity"/>
    <property type="evidence" value="ECO:0007669"/>
    <property type="project" value="UniProtKB-KW"/>
</dbReference>
<protein>
    <submittedName>
        <fullName evidence="4">NUDIX hydrolase</fullName>
    </submittedName>
</protein>
<dbReference type="Gene3D" id="3.90.79.10">
    <property type="entry name" value="Nucleoside Triphosphate Pyrophosphohydrolase"/>
    <property type="match status" value="1"/>
</dbReference>
<dbReference type="InterPro" id="IPR020084">
    <property type="entry name" value="NUDIX_hydrolase_CS"/>
</dbReference>
<accession>A0ABX5QD28</accession>
<dbReference type="Gene3D" id="3.40.50.1240">
    <property type="entry name" value="Phosphoglycerate mutase-like"/>
    <property type="match status" value="1"/>
</dbReference>
<dbReference type="SMART" id="SM00855">
    <property type="entry name" value="PGAM"/>
    <property type="match status" value="1"/>
</dbReference>
<evidence type="ECO:0000256" key="2">
    <source>
        <dbReference type="SAM" id="MobiDB-lite"/>
    </source>
</evidence>
<dbReference type="RefSeq" id="WP_128386246.1">
    <property type="nucleotide sequence ID" value="NZ_CP035037.1"/>
</dbReference>
<sequence>MSPTATQKRAKRGSASAEPAAKPTEVLAAGTVCWRRVYDEHGDPGIVVLLIHRAKQRDVSFPKGKLDPGESMPQAAVRETREETGYRVSLGVNLGTIHYALSGGRSKTVQYWAAKVSSKAEASAKFKPNDEVQAIEWVPADRVRERLSYDADRELYDVFLRLVDRELVDTFSVTLLRHAKAEPRSSAFPVDHLRPLADVGEEQAETLVPTLQAFGPRRIYSSTAVRCLSTVAPLAERLGKRVRAKQALSQDAWDEGDLSSLRKLVAKVIGRGRNAILCSHRPVLPDLARQLAIVTGSPQGRYLEEAASLPPAGFSVLHFSRARPEAGIVAVETYPLKH</sequence>
<dbReference type="InterPro" id="IPR013078">
    <property type="entry name" value="His_Pase_superF_clade-1"/>
</dbReference>
<keyword evidence="5" id="KW-1185">Reference proteome</keyword>
<dbReference type="EMBL" id="CP035037">
    <property type="protein sequence ID" value="QAB16962.1"/>
    <property type="molecule type" value="Genomic_DNA"/>
</dbReference>